<organism evidence="6">
    <name type="scientific">viral metagenome</name>
    <dbReference type="NCBI Taxonomy" id="1070528"/>
    <lineage>
        <taxon>unclassified sequences</taxon>
        <taxon>metagenomes</taxon>
        <taxon>organismal metagenomes</taxon>
    </lineage>
</organism>
<keyword evidence="5" id="KW-0325">Glycoprotein</keyword>
<dbReference type="GO" id="GO:0016757">
    <property type="term" value="F:glycosyltransferase activity"/>
    <property type="evidence" value="ECO:0007669"/>
    <property type="project" value="UniProtKB-KW"/>
</dbReference>
<dbReference type="AlphaFoldDB" id="A0A6C0DB74"/>
<evidence type="ECO:0000256" key="1">
    <source>
        <dbReference type="ARBA" id="ARBA00004606"/>
    </source>
</evidence>
<keyword evidence="2" id="KW-0328">Glycosyltransferase</keyword>
<dbReference type="PANTHER" id="PTHR31042">
    <property type="entry name" value="CORE-2/I-BRANCHING BETA-1,6-N-ACETYLGLUCOSAMINYLTRANSFERASE FAMILY PROTEIN-RELATED"/>
    <property type="match status" value="1"/>
</dbReference>
<reference evidence="6" key="1">
    <citation type="journal article" date="2020" name="Nature">
        <title>Giant virus diversity and host interactions through global metagenomics.</title>
        <authorList>
            <person name="Schulz F."/>
            <person name="Roux S."/>
            <person name="Paez-Espino D."/>
            <person name="Jungbluth S."/>
            <person name="Walsh D.A."/>
            <person name="Denef V.J."/>
            <person name="McMahon K.D."/>
            <person name="Konstantinidis K.T."/>
            <person name="Eloe-Fadrosh E.A."/>
            <person name="Kyrpides N.C."/>
            <person name="Woyke T."/>
        </authorList>
    </citation>
    <scope>NUCLEOTIDE SEQUENCE</scope>
    <source>
        <strain evidence="6">GVMAG-M-3300023174-132</strain>
    </source>
</reference>
<dbReference type="GO" id="GO:0016020">
    <property type="term" value="C:membrane"/>
    <property type="evidence" value="ECO:0007669"/>
    <property type="project" value="UniProtKB-SubCell"/>
</dbReference>
<keyword evidence="3" id="KW-0808">Transferase</keyword>
<evidence type="ECO:0000256" key="3">
    <source>
        <dbReference type="ARBA" id="ARBA00022679"/>
    </source>
</evidence>
<comment type="subcellular location">
    <subcellularLocation>
        <location evidence="1">Membrane</location>
        <topology evidence="1">Single-pass type II membrane protein</topology>
    </subcellularLocation>
</comment>
<evidence type="ECO:0000256" key="4">
    <source>
        <dbReference type="ARBA" id="ARBA00023136"/>
    </source>
</evidence>
<sequence length="266" mass="30102">MKRGSMCIAFCFLAYDDIDHPALWTEFFAGADSSADYTIWLHSKHGLRQSQSQRQSQVGAEVSVVETIPTEWGTWSLVEAQQRLMEQACEANDQTRKIILLSSDAVPLYNFKTIQERLLADDMAWLDVRITTESAKRKKIAFGPAQIRQTAMGSQWLILTREQVLTLGGIVRASQADARSKFVADERIWQTIFTSRGLPFHRVPPTHVEWNRRSGRCINNASVTHRESPYTYCRLHESDIAAARSAGALFIRKICPIADVSCLNLK</sequence>
<evidence type="ECO:0000256" key="5">
    <source>
        <dbReference type="ARBA" id="ARBA00023180"/>
    </source>
</evidence>
<dbReference type="InterPro" id="IPR003406">
    <property type="entry name" value="Glyco_trans_14"/>
</dbReference>
<evidence type="ECO:0008006" key="7">
    <source>
        <dbReference type="Google" id="ProtNLM"/>
    </source>
</evidence>
<dbReference type="InterPro" id="IPR044174">
    <property type="entry name" value="BC10-like"/>
</dbReference>
<proteinExistence type="predicted"/>
<name>A0A6C0DB74_9ZZZZ</name>
<keyword evidence="4" id="KW-0472">Membrane</keyword>
<protein>
    <recommendedName>
        <fullName evidence="7">Glycosyltransferase</fullName>
    </recommendedName>
</protein>
<dbReference type="Pfam" id="PF02485">
    <property type="entry name" value="Branch"/>
    <property type="match status" value="1"/>
</dbReference>
<dbReference type="PANTHER" id="PTHR31042:SF8">
    <property type="entry name" value="CORE-2_I-BRANCHING BETA-1,6-N-ACETYLGLUCOSAMINYLTRANSFERASE FAMILY PROTEIN"/>
    <property type="match status" value="1"/>
</dbReference>
<evidence type="ECO:0000313" key="6">
    <source>
        <dbReference type="EMBL" id="QHT13652.1"/>
    </source>
</evidence>
<accession>A0A6C0DB74</accession>
<evidence type="ECO:0000256" key="2">
    <source>
        <dbReference type="ARBA" id="ARBA00022676"/>
    </source>
</evidence>
<dbReference type="EMBL" id="MN739575">
    <property type="protein sequence ID" value="QHT13652.1"/>
    <property type="molecule type" value="Genomic_DNA"/>
</dbReference>